<dbReference type="AlphaFoldDB" id="A0A517Y0D3"/>
<dbReference type="EMBL" id="CP036273">
    <property type="protein sequence ID" value="QDU23215.1"/>
    <property type="molecule type" value="Genomic_DNA"/>
</dbReference>
<dbReference type="Proteomes" id="UP000319576">
    <property type="component" value="Chromosome"/>
</dbReference>
<dbReference type="KEGG" id="uli:ETAA1_52070"/>
<evidence type="ECO:0000313" key="1">
    <source>
        <dbReference type="EMBL" id="QDU23215.1"/>
    </source>
</evidence>
<reference evidence="1 2" key="1">
    <citation type="submission" date="2019-02" db="EMBL/GenBank/DDBJ databases">
        <title>Deep-cultivation of Planctomycetes and their phenomic and genomic characterization uncovers novel biology.</title>
        <authorList>
            <person name="Wiegand S."/>
            <person name="Jogler M."/>
            <person name="Boedeker C."/>
            <person name="Pinto D."/>
            <person name="Vollmers J."/>
            <person name="Rivas-Marin E."/>
            <person name="Kohn T."/>
            <person name="Peeters S.H."/>
            <person name="Heuer A."/>
            <person name="Rast P."/>
            <person name="Oberbeckmann S."/>
            <person name="Bunk B."/>
            <person name="Jeske O."/>
            <person name="Meyerdierks A."/>
            <person name="Storesund J.E."/>
            <person name="Kallscheuer N."/>
            <person name="Luecker S."/>
            <person name="Lage O.M."/>
            <person name="Pohl T."/>
            <person name="Merkel B.J."/>
            <person name="Hornburger P."/>
            <person name="Mueller R.-W."/>
            <person name="Bruemmer F."/>
            <person name="Labrenz M."/>
            <person name="Spormann A.M."/>
            <person name="Op den Camp H."/>
            <person name="Overmann J."/>
            <person name="Amann R."/>
            <person name="Jetten M.S.M."/>
            <person name="Mascher T."/>
            <person name="Medema M.H."/>
            <person name="Devos D.P."/>
            <person name="Kaster A.-K."/>
            <person name="Ovreas L."/>
            <person name="Rohde M."/>
            <person name="Galperin M.Y."/>
            <person name="Jogler C."/>
        </authorList>
    </citation>
    <scope>NUCLEOTIDE SEQUENCE [LARGE SCALE GENOMIC DNA]</scope>
    <source>
        <strain evidence="1 2">ETA_A1</strain>
    </source>
</reference>
<proteinExistence type="predicted"/>
<dbReference type="RefSeq" id="WP_145243311.1">
    <property type="nucleotide sequence ID" value="NZ_CP036273.1"/>
</dbReference>
<accession>A0A517Y0D3</accession>
<gene>
    <name evidence="1" type="ORF">ETAA1_52070</name>
</gene>
<protein>
    <submittedName>
        <fullName evidence="1">Uncharacterized protein</fullName>
    </submittedName>
</protein>
<keyword evidence="2" id="KW-1185">Reference proteome</keyword>
<evidence type="ECO:0000313" key="2">
    <source>
        <dbReference type="Proteomes" id="UP000319576"/>
    </source>
</evidence>
<organism evidence="1 2">
    <name type="scientific">Urbifossiella limnaea</name>
    <dbReference type="NCBI Taxonomy" id="2528023"/>
    <lineage>
        <taxon>Bacteria</taxon>
        <taxon>Pseudomonadati</taxon>
        <taxon>Planctomycetota</taxon>
        <taxon>Planctomycetia</taxon>
        <taxon>Gemmatales</taxon>
        <taxon>Gemmataceae</taxon>
        <taxon>Urbifossiella</taxon>
    </lineage>
</organism>
<sequence>MRWTMRERTAGEVVAVVVLVAGALSASPAEDAAKVQPGMTAAEVAAALGSEGRPDYATEQLKHGARDLSDLWSESAVDRGRAMRKADSSVYRDYDVGAGVVAVAFHGAEGEERVTSAEGYRVFRPGWHLVPWLVGAVAAGLLTAEALRWRRRIAPLLSEPAPAGAERVAHSAP</sequence>
<name>A0A517Y0D3_9BACT</name>